<dbReference type="PANTHER" id="PTHR48022">
    <property type="entry name" value="PLASTIDIC GLUCOSE TRANSPORTER 4"/>
    <property type="match status" value="1"/>
</dbReference>
<dbReference type="OrthoDB" id="4540492at2759"/>
<evidence type="ECO:0000256" key="3">
    <source>
        <dbReference type="ARBA" id="ARBA00022448"/>
    </source>
</evidence>
<accession>A0A3D8Q3F3</accession>
<keyword evidence="3 7" id="KW-0813">Transport</keyword>
<evidence type="ECO:0000256" key="10">
    <source>
        <dbReference type="SAM" id="SignalP"/>
    </source>
</evidence>
<feature type="compositionally biased region" description="Basic and acidic residues" evidence="8">
    <location>
        <begin position="480"/>
        <end position="496"/>
    </location>
</feature>
<name>A0A3D8Q3F3_9HELO</name>
<evidence type="ECO:0000256" key="1">
    <source>
        <dbReference type="ARBA" id="ARBA00004141"/>
    </source>
</evidence>
<gene>
    <name evidence="12" type="ORF">BP6252_14158</name>
</gene>
<feature type="transmembrane region" description="Helical" evidence="9">
    <location>
        <begin position="80"/>
        <end position="100"/>
    </location>
</feature>
<sequence>MPSHGLSSALWLVCLTAAVNCATIGYDYSMMSSINILGAFTTKFGVTAETKGLFTAIQNVGSIAGGFFAGSIVDKFGRKGGILTSSCIALVACILLSTATTKAQFFVGRVCVGVSKSIDVASVPTYLVEMAPPNRRGLVAGFYWTCWLLGAIIAAAVGYGARSIGGDWTWRTICIVMCAPALSCIALLFFIPESPRWLMSKDRYEEALEILAKYHGNGDRSHHLVVSEFREMKENMEFEKLNHYDTWGAWWKAFNNKSNRHRGFVLVSLGIFEQTVGSSIITYYLSSVLTLAGITDEKQQFAINLGQNCVAFVSALVGITLLDKVGRVKMMIFGSTFCAAILACMAGLTAQQTHNQGGRIGIIVMVFLFQIGYSSTWTPISFSYCAEILNFNIRARGMAFYNIFTSSTGFINQYVIPLGLARLKYKFYIIGIVWNVFMAGIIGLTYIETKGLTLEQIEKRFEGVPLNELGDIIEAYNSEKPLDDSEIPSEKLDKEPATSLATKV</sequence>
<feature type="domain" description="Major facilitator superfamily (MFS) profile" evidence="11">
    <location>
        <begin position="13"/>
        <end position="450"/>
    </location>
</feature>
<dbReference type="InterPro" id="IPR036259">
    <property type="entry name" value="MFS_trans_sf"/>
</dbReference>
<dbReference type="Gene3D" id="1.20.1250.20">
    <property type="entry name" value="MFS general substrate transporter like domains"/>
    <property type="match status" value="1"/>
</dbReference>
<proteinExistence type="inferred from homology"/>
<feature type="transmembrane region" description="Helical" evidence="9">
    <location>
        <begin position="305"/>
        <end position="323"/>
    </location>
</feature>
<dbReference type="PROSITE" id="PS50850">
    <property type="entry name" value="MFS"/>
    <property type="match status" value="1"/>
</dbReference>
<evidence type="ECO:0000256" key="5">
    <source>
        <dbReference type="ARBA" id="ARBA00022989"/>
    </source>
</evidence>
<dbReference type="FunFam" id="1.20.1250.20:FF:000134">
    <property type="entry name" value="MFS sugar transporter protein"/>
    <property type="match status" value="1"/>
</dbReference>
<dbReference type="NCBIfam" id="TIGR00879">
    <property type="entry name" value="SP"/>
    <property type="match status" value="1"/>
</dbReference>
<feature type="transmembrane region" description="Helical" evidence="9">
    <location>
        <begin position="330"/>
        <end position="348"/>
    </location>
</feature>
<reference evidence="12 13" key="1">
    <citation type="journal article" date="2018" name="IMA Fungus">
        <title>IMA Genome-F 9: Draft genome sequence of Annulohypoxylon stygium, Aspergillus mulundensis, Berkeleyomyces basicola (syn. Thielaviopsis basicola), Ceratocystis smalleyi, two Cercospora beticola strains, Coleophoma cylindrospora, Fusarium fracticaudum, Phialophora cf. hyalina, and Morchella septimelata.</title>
        <authorList>
            <person name="Wingfield B.D."/>
            <person name="Bills G.F."/>
            <person name="Dong Y."/>
            <person name="Huang W."/>
            <person name="Nel W.J."/>
            <person name="Swalarsk-Parry B.S."/>
            <person name="Vaghefi N."/>
            <person name="Wilken P.M."/>
            <person name="An Z."/>
            <person name="de Beer Z.W."/>
            <person name="De Vos L."/>
            <person name="Chen L."/>
            <person name="Duong T.A."/>
            <person name="Gao Y."/>
            <person name="Hammerbacher A."/>
            <person name="Kikkert J.R."/>
            <person name="Li Y."/>
            <person name="Li H."/>
            <person name="Li K."/>
            <person name="Li Q."/>
            <person name="Liu X."/>
            <person name="Ma X."/>
            <person name="Naidoo K."/>
            <person name="Pethybridge S.J."/>
            <person name="Sun J."/>
            <person name="Steenkamp E.T."/>
            <person name="van der Nest M.A."/>
            <person name="van Wyk S."/>
            <person name="Wingfield M.J."/>
            <person name="Xiong C."/>
            <person name="Yue Q."/>
            <person name="Zhang X."/>
        </authorList>
    </citation>
    <scope>NUCLEOTIDE SEQUENCE [LARGE SCALE GENOMIC DNA]</scope>
    <source>
        <strain evidence="12 13">BP6252</strain>
    </source>
</reference>
<comment type="subcellular location">
    <subcellularLocation>
        <location evidence="1">Membrane</location>
        <topology evidence="1">Multi-pass membrane protein</topology>
    </subcellularLocation>
</comment>
<feature type="signal peptide" evidence="10">
    <location>
        <begin position="1"/>
        <end position="21"/>
    </location>
</feature>
<dbReference type="PANTHER" id="PTHR48022:SF31">
    <property type="entry name" value="HEXOSE TRANSPORTER"/>
    <property type="match status" value="1"/>
</dbReference>
<keyword evidence="4 9" id="KW-0812">Transmembrane</keyword>
<dbReference type="GO" id="GO:0016020">
    <property type="term" value="C:membrane"/>
    <property type="evidence" value="ECO:0007669"/>
    <property type="project" value="UniProtKB-SubCell"/>
</dbReference>
<evidence type="ECO:0000256" key="2">
    <source>
        <dbReference type="ARBA" id="ARBA00010992"/>
    </source>
</evidence>
<feature type="transmembrane region" description="Helical" evidence="9">
    <location>
        <begin position="427"/>
        <end position="447"/>
    </location>
</feature>
<dbReference type="InterPro" id="IPR050360">
    <property type="entry name" value="MFS_Sugar_Transporters"/>
</dbReference>
<dbReference type="InterPro" id="IPR005828">
    <property type="entry name" value="MFS_sugar_transport-like"/>
</dbReference>
<dbReference type="InterPro" id="IPR020846">
    <property type="entry name" value="MFS_dom"/>
</dbReference>
<keyword evidence="10" id="KW-0732">Signal</keyword>
<protein>
    <recommendedName>
        <fullName evidence="11">Major facilitator superfamily (MFS) profile domain-containing protein</fullName>
    </recommendedName>
</protein>
<dbReference type="InterPro" id="IPR003663">
    <property type="entry name" value="Sugar/inositol_transpt"/>
</dbReference>
<feature type="transmembrane region" description="Helical" evidence="9">
    <location>
        <begin position="360"/>
        <end position="386"/>
    </location>
</feature>
<organism evidence="12 13">
    <name type="scientific">Coleophoma cylindrospora</name>
    <dbReference type="NCBI Taxonomy" id="1849047"/>
    <lineage>
        <taxon>Eukaryota</taxon>
        <taxon>Fungi</taxon>
        <taxon>Dikarya</taxon>
        <taxon>Ascomycota</taxon>
        <taxon>Pezizomycotina</taxon>
        <taxon>Leotiomycetes</taxon>
        <taxon>Helotiales</taxon>
        <taxon>Dermateaceae</taxon>
        <taxon>Coleophoma</taxon>
    </lineage>
</organism>
<keyword evidence="6 9" id="KW-0472">Membrane</keyword>
<feature type="transmembrane region" description="Helical" evidence="9">
    <location>
        <begin position="168"/>
        <end position="191"/>
    </location>
</feature>
<evidence type="ECO:0000256" key="6">
    <source>
        <dbReference type="ARBA" id="ARBA00023136"/>
    </source>
</evidence>
<keyword evidence="5 9" id="KW-1133">Transmembrane helix</keyword>
<feature type="transmembrane region" description="Helical" evidence="9">
    <location>
        <begin position="140"/>
        <end position="162"/>
    </location>
</feature>
<evidence type="ECO:0000313" key="13">
    <source>
        <dbReference type="Proteomes" id="UP000256645"/>
    </source>
</evidence>
<dbReference type="PRINTS" id="PR00171">
    <property type="entry name" value="SUGRTRNSPORT"/>
</dbReference>
<evidence type="ECO:0000256" key="9">
    <source>
        <dbReference type="SAM" id="Phobius"/>
    </source>
</evidence>
<dbReference type="AlphaFoldDB" id="A0A3D8Q3F3"/>
<comment type="similarity">
    <text evidence="2 7">Belongs to the major facilitator superfamily. Sugar transporter (TC 2.A.1.1) family.</text>
</comment>
<evidence type="ECO:0000313" key="12">
    <source>
        <dbReference type="EMBL" id="RDW56413.1"/>
    </source>
</evidence>
<dbReference type="EMBL" id="PDLM01000048">
    <property type="protein sequence ID" value="RDW56413.1"/>
    <property type="molecule type" value="Genomic_DNA"/>
</dbReference>
<dbReference type="SUPFAM" id="SSF103473">
    <property type="entry name" value="MFS general substrate transporter"/>
    <property type="match status" value="1"/>
</dbReference>
<dbReference type="Proteomes" id="UP000256645">
    <property type="component" value="Unassembled WGS sequence"/>
</dbReference>
<dbReference type="Pfam" id="PF00083">
    <property type="entry name" value="Sugar_tr"/>
    <property type="match status" value="1"/>
</dbReference>
<evidence type="ECO:0000256" key="4">
    <source>
        <dbReference type="ARBA" id="ARBA00022692"/>
    </source>
</evidence>
<feature type="chain" id="PRO_5017815880" description="Major facilitator superfamily (MFS) profile domain-containing protein" evidence="10">
    <location>
        <begin position="22"/>
        <end position="504"/>
    </location>
</feature>
<keyword evidence="13" id="KW-1185">Reference proteome</keyword>
<evidence type="ECO:0000256" key="8">
    <source>
        <dbReference type="SAM" id="MobiDB-lite"/>
    </source>
</evidence>
<evidence type="ECO:0000259" key="11">
    <source>
        <dbReference type="PROSITE" id="PS50850"/>
    </source>
</evidence>
<feature type="transmembrane region" description="Helical" evidence="9">
    <location>
        <begin position="264"/>
        <end position="285"/>
    </location>
</feature>
<feature type="transmembrane region" description="Helical" evidence="9">
    <location>
        <begin position="398"/>
        <end position="415"/>
    </location>
</feature>
<feature type="region of interest" description="Disordered" evidence="8">
    <location>
        <begin position="480"/>
        <end position="504"/>
    </location>
</feature>
<dbReference type="GO" id="GO:0005351">
    <property type="term" value="F:carbohydrate:proton symporter activity"/>
    <property type="evidence" value="ECO:0007669"/>
    <property type="project" value="TreeGrafter"/>
</dbReference>
<comment type="caution">
    <text evidence="12">The sequence shown here is derived from an EMBL/GenBank/DDBJ whole genome shotgun (WGS) entry which is preliminary data.</text>
</comment>
<evidence type="ECO:0000256" key="7">
    <source>
        <dbReference type="RuleBase" id="RU003346"/>
    </source>
</evidence>